<evidence type="ECO:0000256" key="4">
    <source>
        <dbReference type="HAMAP-Rule" id="MF_00171"/>
    </source>
</evidence>
<reference evidence="9 10" key="1">
    <citation type="submission" date="2019-06" db="EMBL/GenBank/DDBJ databases">
        <title>Sequencing the genomes of 1000 actinobacteria strains.</title>
        <authorList>
            <person name="Klenk H.-P."/>
        </authorList>
    </citation>
    <scope>NUCLEOTIDE SEQUENCE [LARGE SCALE GENOMIC DNA]</scope>
    <source>
        <strain evidence="9 10">DSM 10596</strain>
    </source>
</reference>
<dbReference type="EC" id="5.4.99.12" evidence="4"/>
<dbReference type="Gene3D" id="3.30.70.660">
    <property type="entry name" value="Pseudouridine synthase I, catalytic domain, C-terminal subdomain"/>
    <property type="match status" value="1"/>
</dbReference>
<comment type="similarity">
    <text evidence="1 4 7">Belongs to the tRNA pseudouridine synthase TruA family.</text>
</comment>
<protein>
    <recommendedName>
        <fullName evidence="4">tRNA pseudouridine synthase A</fullName>
        <ecNumber evidence="4">5.4.99.12</ecNumber>
    </recommendedName>
    <alternativeName>
        <fullName evidence="4">tRNA pseudouridine(38-40) synthase</fullName>
    </alternativeName>
    <alternativeName>
        <fullName evidence="4">tRNA pseudouridylate synthase I</fullName>
    </alternativeName>
    <alternativeName>
        <fullName evidence="4">tRNA-uridine isomerase I</fullName>
    </alternativeName>
</protein>
<dbReference type="InterPro" id="IPR020095">
    <property type="entry name" value="PsdUridine_synth_TruA_C"/>
</dbReference>
<comment type="caution">
    <text evidence="9">The sequence shown here is derived from an EMBL/GenBank/DDBJ whole genome shotgun (WGS) entry which is preliminary data.</text>
</comment>
<evidence type="ECO:0000256" key="2">
    <source>
        <dbReference type="ARBA" id="ARBA00022694"/>
    </source>
</evidence>
<dbReference type="InterPro" id="IPR020094">
    <property type="entry name" value="TruA/RsuA/RluB/E/F_N"/>
</dbReference>
<comment type="function">
    <text evidence="4">Formation of pseudouridine at positions 38, 39 and 40 in the anticodon stem and loop of transfer RNAs.</text>
</comment>
<comment type="catalytic activity">
    <reaction evidence="4 7">
        <text>uridine(38/39/40) in tRNA = pseudouridine(38/39/40) in tRNA</text>
        <dbReference type="Rhea" id="RHEA:22376"/>
        <dbReference type="Rhea" id="RHEA-COMP:10085"/>
        <dbReference type="Rhea" id="RHEA-COMP:10087"/>
        <dbReference type="ChEBI" id="CHEBI:65314"/>
        <dbReference type="ChEBI" id="CHEBI:65315"/>
        <dbReference type="EC" id="5.4.99.12"/>
    </reaction>
</comment>
<evidence type="ECO:0000256" key="3">
    <source>
        <dbReference type="ARBA" id="ARBA00023235"/>
    </source>
</evidence>
<feature type="binding site" evidence="4 6">
    <location>
        <position position="131"/>
    </location>
    <ligand>
        <name>substrate</name>
    </ligand>
</feature>
<dbReference type="GO" id="GO:0003723">
    <property type="term" value="F:RNA binding"/>
    <property type="evidence" value="ECO:0007669"/>
    <property type="project" value="InterPro"/>
</dbReference>
<evidence type="ECO:0000313" key="9">
    <source>
        <dbReference type="EMBL" id="TQK77085.1"/>
    </source>
</evidence>
<evidence type="ECO:0000256" key="5">
    <source>
        <dbReference type="PIRSR" id="PIRSR001430-1"/>
    </source>
</evidence>
<organism evidence="9 10">
    <name type="scientific">Rarobacter incanus</name>
    <dbReference type="NCBI Taxonomy" id="153494"/>
    <lineage>
        <taxon>Bacteria</taxon>
        <taxon>Bacillati</taxon>
        <taxon>Actinomycetota</taxon>
        <taxon>Actinomycetes</taxon>
        <taxon>Micrococcales</taxon>
        <taxon>Rarobacteraceae</taxon>
        <taxon>Rarobacter</taxon>
    </lineage>
</organism>
<dbReference type="OrthoDB" id="9811823at2"/>
<dbReference type="Proteomes" id="UP000316181">
    <property type="component" value="Unassembled WGS sequence"/>
</dbReference>
<proteinExistence type="inferred from homology"/>
<dbReference type="InterPro" id="IPR020097">
    <property type="entry name" value="PsdUridine_synth_TruA_a/b_dom"/>
</dbReference>
<gene>
    <name evidence="4" type="primary">truA</name>
    <name evidence="9" type="ORF">FB389_1800</name>
</gene>
<dbReference type="SUPFAM" id="SSF55120">
    <property type="entry name" value="Pseudouridine synthase"/>
    <property type="match status" value="1"/>
</dbReference>
<name>A0A542SR56_9MICO</name>
<accession>A0A542SR56</accession>
<evidence type="ECO:0000313" key="10">
    <source>
        <dbReference type="Proteomes" id="UP000316181"/>
    </source>
</evidence>
<feature type="active site" description="Nucleophile" evidence="4 5">
    <location>
        <position position="62"/>
    </location>
</feature>
<dbReference type="PANTHER" id="PTHR11142:SF0">
    <property type="entry name" value="TRNA PSEUDOURIDINE SYNTHASE-LIKE 1"/>
    <property type="match status" value="1"/>
</dbReference>
<dbReference type="NCBIfam" id="TIGR00071">
    <property type="entry name" value="hisT_truA"/>
    <property type="match status" value="1"/>
</dbReference>
<dbReference type="GO" id="GO:0160147">
    <property type="term" value="F:tRNA pseudouridine(38-40) synthase activity"/>
    <property type="evidence" value="ECO:0007669"/>
    <property type="project" value="UniProtKB-EC"/>
</dbReference>
<dbReference type="Pfam" id="PF01416">
    <property type="entry name" value="PseudoU_synth_1"/>
    <property type="match status" value="1"/>
</dbReference>
<dbReference type="AlphaFoldDB" id="A0A542SR56"/>
<evidence type="ECO:0000256" key="6">
    <source>
        <dbReference type="PIRSR" id="PIRSR001430-2"/>
    </source>
</evidence>
<dbReference type="EMBL" id="VFNV01000001">
    <property type="protein sequence ID" value="TQK77085.1"/>
    <property type="molecule type" value="Genomic_DNA"/>
</dbReference>
<dbReference type="InterPro" id="IPR001406">
    <property type="entry name" value="PsdUridine_synth_TruA"/>
</dbReference>
<sequence length="294" mass="32328">MENGTVRIRLDVAYDGTNFAGWARQPGLRTVQGTLEEALERIVRRVPRGLRPLGATVAGRTDAGVHARGQVVHVDIDREAWERMPGRGDRPPQVALVHRLGGVLPRDLVVRDAAVAPGGFDARFSALSRTYRYRIADDYYGRDPLRAAWTLWHRTHLDQQAMDAAARQLIGLRDFASFCRPREGATTIRELQEFSWSRPTSGPDAGLVVAQITSDAFCHNMVRALVGSSLLVGEGRRPIEWLAEVAAARDRSRAGAVVAPIGLTLEAVAYPSDGELGKRARAVRARRLDEEVLG</sequence>
<dbReference type="Gene3D" id="3.30.70.580">
    <property type="entry name" value="Pseudouridine synthase I, catalytic domain, N-terminal subdomain"/>
    <property type="match status" value="1"/>
</dbReference>
<dbReference type="PANTHER" id="PTHR11142">
    <property type="entry name" value="PSEUDOURIDYLATE SYNTHASE"/>
    <property type="match status" value="1"/>
</dbReference>
<keyword evidence="2 4" id="KW-0819">tRNA processing</keyword>
<comment type="caution">
    <text evidence="4">Lacks conserved residue(s) required for the propagation of feature annotation.</text>
</comment>
<comment type="subunit">
    <text evidence="4">Homodimer.</text>
</comment>
<evidence type="ECO:0000256" key="1">
    <source>
        <dbReference type="ARBA" id="ARBA00009375"/>
    </source>
</evidence>
<dbReference type="RefSeq" id="WP_142112811.1">
    <property type="nucleotide sequence ID" value="NZ_BAAATB010000006.1"/>
</dbReference>
<feature type="domain" description="Pseudouridine synthase I TruA alpha/beta" evidence="8">
    <location>
        <begin position="165"/>
        <end position="271"/>
    </location>
</feature>
<dbReference type="InterPro" id="IPR020103">
    <property type="entry name" value="PsdUridine_synth_cat_dom_sf"/>
</dbReference>
<evidence type="ECO:0000256" key="7">
    <source>
        <dbReference type="RuleBase" id="RU003792"/>
    </source>
</evidence>
<keyword evidence="10" id="KW-1185">Reference proteome</keyword>
<dbReference type="HAMAP" id="MF_00171">
    <property type="entry name" value="TruA"/>
    <property type="match status" value="1"/>
</dbReference>
<keyword evidence="3 4" id="KW-0413">Isomerase</keyword>
<evidence type="ECO:0000259" key="8">
    <source>
        <dbReference type="Pfam" id="PF01416"/>
    </source>
</evidence>
<dbReference type="PIRSF" id="PIRSF001430">
    <property type="entry name" value="tRNA_psdUrid_synth"/>
    <property type="match status" value="1"/>
</dbReference>
<dbReference type="CDD" id="cd02570">
    <property type="entry name" value="PseudoU_synth_EcTruA"/>
    <property type="match status" value="1"/>
</dbReference>
<dbReference type="GO" id="GO:0031119">
    <property type="term" value="P:tRNA pseudouridine synthesis"/>
    <property type="evidence" value="ECO:0007669"/>
    <property type="project" value="UniProtKB-UniRule"/>
</dbReference>